<accession>A0ABD2J9J2</accession>
<dbReference type="AlphaFoldDB" id="A0ABD2J9J2"/>
<sequence length="334" mass="37991">MTSLTEKDPFYALYNGAGFVPGEVAINGFIALICFAGMALNASLVHVSIKTKSLHSHCNVLIALYAFSASFLLLGFTFKFFIFLFGFNYVSLRFCLSIQLLPIIGSAFTVALQIAIGIDRLCGVIFPFWYKGRGKYIVFKLLLALCCLLAAVDVCNFYLWMPKQWEMPVMCRLGNPARHPENNYYFNALNLGMYFCEFCCYVLIWMISWWRKAQMCKSVSENGRRLMLSLSVIMSIGFFCYIGNVLFIVFVAPLLGANANEFVASPICCAIFVFAYTSSAPVLCACSTEYRRAFRKTFLRDNQQSTRVFYMRSFHQSKNENRIVLANAAFFHFK</sequence>
<evidence type="ECO:0008006" key="8">
    <source>
        <dbReference type="Google" id="ProtNLM"/>
    </source>
</evidence>
<dbReference type="SMART" id="SM01381">
    <property type="entry name" value="7TM_GPCR_Srsx"/>
    <property type="match status" value="1"/>
</dbReference>
<protein>
    <recommendedName>
        <fullName evidence="8">G_PROTEIN_RECEP_F1_2 domain-containing protein</fullName>
    </recommendedName>
</protein>
<evidence type="ECO:0000256" key="1">
    <source>
        <dbReference type="ARBA" id="ARBA00004370"/>
    </source>
</evidence>
<evidence type="ECO:0000313" key="7">
    <source>
        <dbReference type="Proteomes" id="UP001620626"/>
    </source>
</evidence>
<dbReference type="EMBL" id="JBICBT010001024">
    <property type="protein sequence ID" value="KAL3087284.1"/>
    <property type="molecule type" value="Genomic_DNA"/>
</dbReference>
<gene>
    <name evidence="6" type="ORF">niasHT_020547</name>
</gene>
<dbReference type="PANTHER" id="PTHR23360">
    <property type="entry name" value="G-PROTEIN COUPLED RECEPTORS FAMILY 1 PROFILE DOMAIN-CONTAINING PROTEIN-RELATED"/>
    <property type="match status" value="1"/>
</dbReference>
<dbReference type="GO" id="GO:0016020">
    <property type="term" value="C:membrane"/>
    <property type="evidence" value="ECO:0007669"/>
    <property type="project" value="UniProtKB-SubCell"/>
</dbReference>
<comment type="subcellular location">
    <subcellularLocation>
        <location evidence="1">Membrane</location>
    </subcellularLocation>
</comment>
<evidence type="ECO:0000256" key="5">
    <source>
        <dbReference type="SAM" id="Phobius"/>
    </source>
</evidence>
<evidence type="ECO:0000256" key="2">
    <source>
        <dbReference type="ARBA" id="ARBA00022692"/>
    </source>
</evidence>
<evidence type="ECO:0000256" key="3">
    <source>
        <dbReference type="ARBA" id="ARBA00022989"/>
    </source>
</evidence>
<feature type="transmembrane region" description="Helical" evidence="5">
    <location>
        <begin position="228"/>
        <end position="256"/>
    </location>
</feature>
<dbReference type="Proteomes" id="UP001620626">
    <property type="component" value="Unassembled WGS sequence"/>
</dbReference>
<feature type="transmembrane region" description="Helical" evidence="5">
    <location>
        <begin position="96"/>
        <end position="116"/>
    </location>
</feature>
<dbReference type="SUPFAM" id="SSF81321">
    <property type="entry name" value="Family A G protein-coupled receptor-like"/>
    <property type="match status" value="1"/>
</dbReference>
<dbReference type="InterPro" id="IPR047130">
    <property type="entry name" value="7TM_GPCR_Srsx_nematod"/>
</dbReference>
<feature type="transmembrane region" description="Helical" evidence="5">
    <location>
        <begin position="184"/>
        <end position="207"/>
    </location>
</feature>
<name>A0ABD2J9J2_9BILA</name>
<keyword evidence="7" id="KW-1185">Reference proteome</keyword>
<evidence type="ECO:0000256" key="4">
    <source>
        <dbReference type="ARBA" id="ARBA00023136"/>
    </source>
</evidence>
<dbReference type="PANTHER" id="PTHR23360:SF5">
    <property type="entry name" value="G-PROTEIN COUPLED RECEPTORS FAMILY 1 PROFILE DOMAIN-CONTAINING PROTEIN"/>
    <property type="match status" value="1"/>
</dbReference>
<comment type="caution">
    <text evidence="6">The sequence shown here is derived from an EMBL/GenBank/DDBJ whole genome shotgun (WGS) entry which is preliminary data.</text>
</comment>
<reference evidence="6 7" key="1">
    <citation type="submission" date="2024-10" db="EMBL/GenBank/DDBJ databases">
        <authorList>
            <person name="Kim D."/>
        </authorList>
    </citation>
    <scope>NUCLEOTIDE SEQUENCE [LARGE SCALE GENOMIC DNA]</scope>
    <source>
        <strain evidence="6">BH-2024</strain>
    </source>
</reference>
<keyword evidence="4 5" id="KW-0472">Membrane</keyword>
<proteinExistence type="predicted"/>
<dbReference type="Pfam" id="PF10320">
    <property type="entry name" value="7TM_GPCR_Srsx"/>
    <property type="match status" value="1"/>
</dbReference>
<feature type="transmembrane region" description="Helical" evidence="5">
    <location>
        <begin position="61"/>
        <end position="90"/>
    </location>
</feature>
<feature type="transmembrane region" description="Helical" evidence="5">
    <location>
        <begin position="137"/>
        <end position="160"/>
    </location>
</feature>
<dbReference type="InterPro" id="IPR000276">
    <property type="entry name" value="GPCR_Rhodpsn"/>
</dbReference>
<keyword evidence="2 5" id="KW-0812">Transmembrane</keyword>
<evidence type="ECO:0000313" key="6">
    <source>
        <dbReference type="EMBL" id="KAL3087284.1"/>
    </source>
</evidence>
<dbReference type="Gene3D" id="1.20.1070.10">
    <property type="entry name" value="Rhodopsin 7-helix transmembrane proteins"/>
    <property type="match status" value="1"/>
</dbReference>
<keyword evidence="3 5" id="KW-1133">Transmembrane helix</keyword>
<feature type="transmembrane region" description="Helical" evidence="5">
    <location>
        <begin position="24"/>
        <end position="49"/>
    </location>
</feature>
<feature type="transmembrane region" description="Helical" evidence="5">
    <location>
        <begin position="262"/>
        <end position="286"/>
    </location>
</feature>
<organism evidence="6 7">
    <name type="scientific">Heterodera trifolii</name>
    <dbReference type="NCBI Taxonomy" id="157864"/>
    <lineage>
        <taxon>Eukaryota</taxon>
        <taxon>Metazoa</taxon>
        <taxon>Ecdysozoa</taxon>
        <taxon>Nematoda</taxon>
        <taxon>Chromadorea</taxon>
        <taxon>Rhabditida</taxon>
        <taxon>Tylenchina</taxon>
        <taxon>Tylenchomorpha</taxon>
        <taxon>Tylenchoidea</taxon>
        <taxon>Heteroderidae</taxon>
        <taxon>Heteroderinae</taxon>
        <taxon>Heterodera</taxon>
    </lineage>
</organism>
<dbReference type="InterPro" id="IPR019424">
    <property type="entry name" value="7TM_GPCR_Srsx"/>
</dbReference>
<dbReference type="CDD" id="cd00637">
    <property type="entry name" value="7tm_classA_rhodopsin-like"/>
    <property type="match status" value="1"/>
</dbReference>